<dbReference type="AlphaFoldDB" id="A0A2R6PYP4"/>
<dbReference type="Gramene" id="PSR98871">
    <property type="protein sequence ID" value="PSR98871"/>
    <property type="gene ID" value="CEY00_Acc25397"/>
</dbReference>
<evidence type="ECO:0000259" key="8">
    <source>
        <dbReference type="PROSITE" id="PS51005"/>
    </source>
</evidence>
<dbReference type="GO" id="GO:0006355">
    <property type="term" value="P:regulation of DNA-templated transcription"/>
    <property type="evidence" value="ECO:0007669"/>
    <property type="project" value="InterPro"/>
</dbReference>
<protein>
    <submittedName>
        <fullName evidence="9">NAC domain-containing protein</fullName>
    </submittedName>
</protein>
<feature type="coiled-coil region" evidence="6">
    <location>
        <begin position="351"/>
        <end position="399"/>
    </location>
</feature>
<dbReference type="OrthoDB" id="645697at2759"/>
<evidence type="ECO:0000256" key="5">
    <source>
        <dbReference type="ARBA" id="ARBA00023242"/>
    </source>
</evidence>
<dbReference type="PROSITE" id="PS51005">
    <property type="entry name" value="NAC"/>
    <property type="match status" value="1"/>
</dbReference>
<keyword evidence="6" id="KW-0175">Coiled coil</keyword>
<evidence type="ECO:0000256" key="4">
    <source>
        <dbReference type="ARBA" id="ARBA00023163"/>
    </source>
</evidence>
<dbReference type="Proteomes" id="UP000241394">
    <property type="component" value="Chromosome LG22"/>
</dbReference>
<dbReference type="STRING" id="1590841.A0A2R6PYP4"/>
<dbReference type="PANTHER" id="PTHR31744">
    <property type="entry name" value="PROTEIN CUP-SHAPED COTYLEDON 2-RELATED"/>
    <property type="match status" value="1"/>
</dbReference>
<dbReference type="OMA" id="KNNHCDE"/>
<reference evidence="9 10" key="1">
    <citation type="submission" date="2017-07" db="EMBL/GenBank/DDBJ databases">
        <title>An improved, manually edited Actinidia chinensis var. chinensis (kiwifruit) genome highlights the challenges associated with draft genomes and gene prediction in plants.</title>
        <authorList>
            <person name="Pilkington S."/>
            <person name="Crowhurst R."/>
            <person name="Hilario E."/>
            <person name="Nardozza S."/>
            <person name="Fraser L."/>
            <person name="Peng Y."/>
            <person name="Gunaseelan K."/>
            <person name="Simpson R."/>
            <person name="Tahir J."/>
            <person name="Deroles S."/>
            <person name="Templeton K."/>
            <person name="Luo Z."/>
            <person name="Davy M."/>
            <person name="Cheng C."/>
            <person name="Mcneilage M."/>
            <person name="Scaglione D."/>
            <person name="Liu Y."/>
            <person name="Zhang Q."/>
            <person name="Datson P."/>
            <person name="De Silva N."/>
            <person name="Gardiner S."/>
            <person name="Bassett H."/>
            <person name="Chagne D."/>
            <person name="Mccallum J."/>
            <person name="Dzierzon H."/>
            <person name="Deng C."/>
            <person name="Wang Y.-Y."/>
            <person name="Barron N."/>
            <person name="Manako K."/>
            <person name="Bowen J."/>
            <person name="Foster T."/>
            <person name="Erridge Z."/>
            <person name="Tiffin H."/>
            <person name="Waite C."/>
            <person name="Davies K."/>
            <person name="Grierson E."/>
            <person name="Laing W."/>
            <person name="Kirk R."/>
            <person name="Chen X."/>
            <person name="Wood M."/>
            <person name="Montefiori M."/>
            <person name="Brummell D."/>
            <person name="Schwinn K."/>
            <person name="Catanach A."/>
            <person name="Fullerton C."/>
            <person name="Li D."/>
            <person name="Meiyalaghan S."/>
            <person name="Nieuwenhuizen N."/>
            <person name="Read N."/>
            <person name="Prakash R."/>
            <person name="Hunter D."/>
            <person name="Zhang H."/>
            <person name="Mckenzie M."/>
            <person name="Knabel M."/>
            <person name="Harris A."/>
            <person name="Allan A."/>
            <person name="Chen A."/>
            <person name="Janssen B."/>
            <person name="Plunkett B."/>
            <person name="Dwamena C."/>
            <person name="Voogd C."/>
            <person name="Leif D."/>
            <person name="Lafferty D."/>
            <person name="Souleyre E."/>
            <person name="Varkonyi-Gasic E."/>
            <person name="Gambi F."/>
            <person name="Hanley J."/>
            <person name="Yao J.-L."/>
            <person name="Cheung J."/>
            <person name="David K."/>
            <person name="Warren B."/>
            <person name="Marsh K."/>
            <person name="Snowden K."/>
            <person name="Lin-Wang K."/>
            <person name="Brian L."/>
            <person name="Martinez-Sanchez M."/>
            <person name="Wang M."/>
            <person name="Ileperuma N."/>
            <person name="Macnee N."/>
            <person name="Campin R."/>
            <person name="Mcatee P."/>
            <person name="Drummond R."/>
            <person name="Espley R."/>
            <person name="Ireland H."/>
            <person name="Wu R."/>
            <person name="Atkinson R."/>
            <person name="Karunairetnam S."/>
            <person name="Bulley S."/>
            <person name="Chunkath S."/>
            <person name="Hanley Z."/>
            <person name="Storey R."/>
            <person name="Thrimawithana A."/>
            <person name="Thomson S."/>
            <person name="David C."/>
            <person name="Testolin R."/>
        </authorList>
    </citation>
    <scope>NUCLEOTIDE SEQUENCE [LARGE SCALE GENOMIC DNA]</scope>
    <source>
        <strain evidence="10">cv. Red5</strain>
        <tissue evidence="9">Young leaf</tissue>
    </source>
</reference>
<reference evidence="10" key="2">
    <citation type="journal article" date="2018" name="BMC Genomics">
        <title>A manually annotated Actinidia chinensis var. chinensis (kiwifruit) genome highlights the challenges associated with draft genomes and gene prediction in plants.</title>
        <authorList>
            <person name="Pilkington S.M."/>
            <person name="Crowhurst R."/>
            <person name="Hilario E."/>
            <person name="Nardozza S."/>
            <person name="Fraser L."/>
            <person name="Peng Y."/>
            <person name="Gunaseelan K."/>
            <person name="Simpson R."/>
            <person name="Tahir J."/>
            <person name="Deroles S.C."/>
            <person name="Templeton K."/>
            <person name="Luo Z."/>
            <person name="Davy M."/>
            <person name="Cheng C."/>
            <person name="McNeilage M."/>
            <person name="Scaglione D."/>
            <person name="Liu Y."/>
            <person name="Zhang Q."/>
            <person name="Datson P."/>
            <person name="De Silva N."/>
            <person name="Gardiner S.E."/>
            <person name="Bassett H."/>
            <person name="Chagne D."/>
            <person name="McCallum J."/>
            <person name="Dzierzon H."/>
            <person name="Deng C."/>
            <person name="Wang Y.Y."/>
            <person name="Barron L."/>
            <person name="Manako K."/>
            <person name="Bowen J."/>
            <person name="Foster T.M."/>
            <person name="Erridge Z.A."/>
            <person name="Tiffin H."/>
            <person name="Waite C.N."/>
            <person name="Davies K.M."/>
            <person name="Grierson E.P."/>
            <person name="Laing W.A."/>
            <person name="Kirk R."/>
            <person name="Chen X."/>
            <person name="Wood M."/>
            <person name="Montefiori M."/>
            <person name="Brummell D.A."/>
            <person name="Schwinn K.E."/>
            <person name="Catanach A."/>
            <person name="Fullerton C."/>
            <person name="Li D."/>
            <person name="Meiyalaghan S."/>
            <person name="Nieuwenhuizen N."/>
            <person name="Read N."/>
            <person name="Prakash R."/>
            <person name="Hunter D."/>
            <person name="Zhang H."/>
            <person name="McKenzie M."/>
            <person name="Knabel M."/>
            <person name="Harris A."/>
            <person name="Allan A.C."/>
            <person name="Gleave A."/>
            <person name="Chen A."/>
            <person name="Janssen B.J."/>
            <person name="Plunkett B."/>
            <person name="Ampomah-Dwamena C."/>
            <person name="Voogd C."/>
            <person name="Leif D."/>
            <person name="Lafferty D."/>
            <person name="Souleyre E.J.F."/>
            <person name="Varkonyi-Gasic E."/>
            <person name="Gambi F."/>
            <person name="Hanley J."/>
            <person name="Yao J.L."/>
            <person name="Cheung J."/>
            <person name="David K.M."/>
            <person name="Warren B."/>
            <person name="Marsh K."/>
            <person name="Snowden K.C."/>
            <person name="Lin-Wang K."/>
            <person name="Brian L."/>
            <person name="Martinez-Sanchez M."/>
            <person name="Wang M."/>
            <person name="Ileperuma N."/>
            <person name="Macnee N."/>
            <person name="Campin R."/>
            <person name="McAtee P."/>
            <person name="Drummond R.S.M."/>
            <person name="Espley R.V."/>
            <person name="Ireland H.S."/>
            <person name="Wu R."/>
            <person name="Atkinson R.G."/>
            <person name="Karunairetnam S."/>
            <person name="Bulley S."/>
            <person name="Chunkath S."/>
            <person name="Hanley Z."/>
            <person name="Storey R."/>
            <person name="Thrimawithana A.H."/>
            <person name="Thomson S."/>
            <person name="David C."/>
            <person name="Testolin R."/>
            <person name="Huang H."/>
            <person name="Hellens R.P."/>
            <person name="Schaffer R.J."/>
        </authorList>
    </citation>
    <scope>NUCLEOTIDE SEQUENCE [LARGE SCALE GENOMIC DNA]</scope>
    <source>
        <strain evidence="10">cv. Red5</strain>
    </source>
</reference>
<organism evidence="9 10">
    <name type="scientific">Actinidia chinensis var. chinensis</name>
    <name type="common">Chinese soft-hair kiwi</name>
    <dbReference type="NCBI Taxonomy" id="1590841"/>
    <lineage>
        <taxon>Eukaryota</taxon>
        <taxon>Viridiplantae</taxon>
        <taxon>Streptophyta</taxon>
        <taxon>Embryophyta</taxon>
        <taxon>Tracheophyta</taxon>
        <taxon>Spermatophyta</taxon>
        <taxon>Magnoliopsida</taxon>
        <taxon>eudicotyledons</taxon>
        <taxon>Gunneridae</taxon>
        <taxon>Pentapetalae</taxon>
        <taxon>asterids</taxon>
        <taxon>Ericales</taxon>
        <taxon>Actinidiaceae</taxon>
        <taxon>Actinidia</taxon>
    </lineage>
</organism>
<evidence type="ECO:0000313" key="9">
    <source>
        <dbReference type="EMBL" id="PSR98871.1"/>
    </source>
</evidence>
<keyword evidence="10" id="KW-1185">Reference proteome</keyword>
<comment type="caution">
    <text evidence="9">The sequence shown here is derived from an EMBL/GenBank/DDBJ whole genome shotgun (WGS) entry which is preliminary data.</text>
</comment>
<feature type="compositionally biased region" description="Polar residues" evidence="7">
    <location>
        <begin position="276"/>
        <end position="291"/>
    </location>
</feature>
<dbReference type="InParanoid" id="A0A2R6PYP4"/>
<evidence type="ECO:0000256" key="7">
    <source>
        <dbReference type="SAM" id="MobiDB-lite"/>
    </source>
</evidence>
<feature type="domain" description="NAC" evidence="8">
    <location>
        <begin position="23"/>
        <end position="167"/>
    </location>
</feature>
<comment type="subcellular location">
    <subcellularLocation>
        <location evidence="1">Nucleus</location>
    </subcellularLocation>
</comment>
<evidence type="ECO:0000256" key="2">
    <source>
        <dbReference type="ARBA" id="ARBA00023015"/>
    </source>
</evidence>
<evidence type="ECO:0000256" key="3">
    <source>
        <dbReference type="ARBA" id="ARBA00023125"/>
    </source>
</evidence>
<keyword evidence="5" id="KW-0539">Nucleus</keyword>
<sequence>MAHNLGEITPPPQPPVAAAATSLAPGFRFHPTDEELVQYYLKRKACGKPFRFEAVSEIDVYKSEPWELSGHSRLKTRDLEWYFFSPVDRKYGNGSRLNRATGKGYWKATGKDRQVRHKGQTIGMKKTLVFHSGRAPDGKRTNWVMHEYRLVDGAAQDAFVLCRIFQKSGLGPPNGDRYAPFIEEEWDNDASLVVPGEEAGDEMVNGDDAQVEGNEPEQDIHSTNKSPPRLAELPNLSQTVPFVCKRERSEDCPLPGIANPETLSLVPNKRTKNDDPNSSNANGSEDSNTTPPDLCISTTTTTTRTTNFSSTLLEFPLLEPVEPKENIPNNLHAFDASNLEKSVPPGYLKFISNLENEILNVSMERETLKIELMRAQAMINILQSRIDLVNRDNEELRRVVRDV</sequence>
<evidence type="ECO:0000313" key="10">
    <source>
        <dbReference type="Proteomes" id="UP000241394"/>
    </source>
</evidence>
<dbReference type="InterPro" id="IPR003441">
    <property type="entry name" value="NAC-dom"/>
</dbReference>
<dbReference type="SUPFAM" id="SSF101941">
    <property type="entry name" value="NAC domain"/>
    <property type="match status" value="1"/>
</dbReference>
<evidence type="ECO:0000256" key="1">
    <source>
        <dbReference type="ARBA" id="ARBA00004123"/>
    </source>
</evidence>
<accession>A0A2R6PYP4</accession>
<evidence type="ECO:0000256" key="6">
    <source>
        <dbReference type="SAM" id="Coils"/>
    </source>
</evidence>
<dbReference type="Pfam" id="PF02365">
    <property type="entry name" value="NAM"/>
    <property type="match status" value="1"/>
</dbReference>
<keyword evidence="2" id="KW-0805">Transcription regulation</keyword>
<dbReference type="EMBL" id="NKQK01000022">
    <property type="protein sequence ID" value="PSR98871.1"/>
    <property type="molecule type" value="Genomic_DNA"/>
</dbReference>
<dbReference type="InterPro" id="IPR036093">
    <property type="entry name" value="NAC_dom_sf"/>
</dbReference>
<feature type="region of interest" description="Disordered" evidence="7">
    <location>
        <begin position="198"/>
        <end position="234"/>
    </location>
</feature>
<dbReference type="FunCoup" id="A0A2R6PYP4">
    <property type="interactions" value="2836"/>
</dbReference>
<feature type="region of interest" description="Disordered" evidence="7">
    <location>
        <begin position="250"/>
        <end position="302"/>
    </location>
</feature>
<name>A0A2R6PYP4_ACTCC</name>
<keyword evidence="4" id="KW-0804">Transcription</keyword>
<proteinExistence type="predicted"/>
<keyword evidence="3" id="KW-0238">DNA-binding</keyword>
<dbReference type="GO" id="GO:0005634">
    <property type="term" value="C:nucleus"/>
    <property type="evidence" value="ECO:0007669"/>
    <property type="project" value="UniProtKB-SubCell"/>
</dbReference>
<gene>
    <name evidence="9" type="ORF">CEY00_Acc25397</name>
</gene>
<dbReference type="FunFam" id="2.170.150.80:FF:000002">
    <property type="entry name" value="Nac domain-containing protein 86"/>
    <property type="match status" value="1"/>
</dbReference>
<dbReference type="PANTHER" id="PTHR31744:SF210">
    <property type="entry name" value="NAC DOMAIN-CONTAINING PROTEIN 86-LIKE"/>
    <property type="match status" value="1"/>
</dbReference>
<dbReference type="GO" id="GO:0003677">
    <property type="term" value="F:DNA binding"/>
    <property type="evidence" value="ECO:0007669"/>
    <property type="project" value="UniProtKB-KW"/>
</dbReference>
<dbReference type="Gene3D" id="2.170.150.80">
    <property type="entry name" value="NAC domain"/>
    <property type="match status" value="1"/>
</dbReference>